<evidence type="ECO:0000313" key="14">
    <source>
        <dbReference type="Proteomes" id="UP001476247"/>
    </source>
</evidence>
<dbReference type="Pfam" id="PF00752">
    <property type="entry name" value="XPG_N"/>
    <property type="match status" value="1"/>
</dbReference>
<dbReference type="InterPro" id="IPR006086">
    <property type="entry name" value="XPG-I_dom"/>
</dbReference>
<dbReference type="SUPFAM" id="SSF47807">
    <property type="entry name" value="5' to 3' exonuclease, C-terminal subdomain"/>
    <property type="match status" value="1"/>
</dbReference>
<evidence type="ECO:0008006" key="15">
    <source>
        <dbReference type="Google" id="ProtNLM"/>
    </source>
</evidence>
<comment type="caution">
    <text evidence="13">The sequence shown here is derived from an EMBL/GenBank/DDBJ whole genome shotgun (WGS) entry which is preliminary data.</text>
</comment>
<evidence type="ECO:0000256" key="8">
    <source>
        <dbReference type="ARBA" id="ARBA00023204"/>
    </source>
</evidence>
<dbReference type="InterPro" id="IPR019734">
    <property type="entry name" value="TPR_rpt"/>
</dbReference>
<organism evidence="13 14">
    <name type="scientific">Helicostylum pulchrum</name>
    <dbReference type="NCBI Taxonomy" id="562976"/>
    <lineage>
        <taxon>Eukaryota</taxon>
        <taxon>Fungi</taxon>
        <taxon>Fungi incertae sedis</taxon>
        <taxon>Mucoromycota</taxon>
        <taxon>Mucoromycotina</taxon>
        <taxon>Mucoromycetes</taxon>
        <taxon>Mucorales</taxon>
        <taxon>Mucorineae</taxon>
        <taxon>Mucoraceae</taxon>
        <taxon>Helicostylum</taxon>
    </lineage>
</organism>
<accession>A0ABP9YAS3</accession>
<evidence type="ECO:0000256" key="5">
    <source>
        <dbReference type="ARBA" id="ARBA00022763"/>
    </source>
</evidence>
<feature type="domain" description="XPG N-terminal" evidence="12">
    <location>
        <begin position="1"/>
        <end position="93"/>
    </location>
</feature>
<comment type="cofactor">
    <cofactor evidence="1">
        <name>Mg(2+)</name>
        <dbReference type="ChEBI" id="CHEBI:18420"/>
    </cofactor>
</comment>
<evidence type="ECO:0000256" key="3">
    <source>
        <dbReference type="ARBA" id="ARBA00022722"/>
    </source>
</evidence>
<keyword evidence="10" id="KW-0802">TPR repeat</keyword>
<feature type="repeat" description="TPR" evidence="10">
    <location>
        <begin position="90"/>
        <end position="123"/>
    </location>
</feature>
<protein>
    <recommendedName>
        <fullName evidence="15">Exonuclease 1</fullName>
    </recommendedName>
</protein>
<keyword evidence="8" id="KW-0234">DNA repair</keyword>
<evidence type="ECO:0000256" key="2">
    <source>
        <dbReference type="ARBA" id="ARBA00004123"/>
    </source>
</evidence>
<dbReference type="EMBL" id="BAABUJ010000032">
    <property type="protein sequence ID" value="GAA5804075.1"/>
    <property type="molecule type" value="Genomic_DNA"/>
</dbReference>
<proteinExistence type="predicted"/>
<comment type="subcellular location">
    <subcellularLocation>
        <location evidence="2">Nucleus</location>
    </subcellularLocation>
</comment>
<evidence type="ECO:0000256" key="1">
    <source>
        <dbReference type="ARBA" id="ARBA00001946"/>
    </source>
</evidence>
<dbReference type="InterPro" id="IPR036279">
    <property type="entry name" value="5-3_exonuclease_C_sf"/>
</dbReference>
<name>A0ABP9YAS3_9FUNG</name>
<evidence type="ECO:0000256" key="9">
    <source>
        <dbReference type="ARBA" id="ARBA00023242"/>
    </source>
</evidence>
<dbReference type="PRINTS" id="PR00853">
    <property type="entry name" value="XPGRADSUPER"/>
</dbReference>
<dbReference type="PROSITE" id="PS50005">
    <property type="entry name" value="TPR"/>
    <property type="match status" value="1"/>
</dbReference>
<dbReference type="Gene3D" id="3.40.50.1010">
    <property type="entry name" value="5'-nuclease"/>
    <property type="match status" value="1"/>
</dbReference>
<evidence type="ECO:0000259" key="11">
    <source>
        <dbReference type="SMART" id="SM00484"/>
    </source>
</evidence>
<evidence type="ECO:0000256" key="4">
    <source>
        <dbReference type="ARBA" id="ARBA00022723"/>
    </source>
</evidence>
<dbReference type="InterPro" id="IPR006085">
    <property type="entry name" value="XPG_DNA_repair_N"/>
</dbReference>
<dbReference type="Pfam" id="PF00867">
    <property type="entry name" value="XPG_I"/>
    <property type="match status" value="1"/>
</dbReference>
<dbReference type="Gene3D" id="1.10.150.20">
    <property type="entry name" value="5' to 3' exonuclease, C-terminal subdomain"/>
    <property type="match status" value="1"/>
</dbReference>
<dbReference type="Proteomes" id="UP001476247">
    <property type="component" value="Unassembled WGS sequence"/>
</dbReference>
<keyword evidence="14" id="KW-1185">Reference proteome</keyword>
<dbReference type="InterPro" id="IPR006084">
    <property type="entry name" value="XPG/Rad2"/>
</dbReference>
<evidence type="ECO:0000259" key="12">
    <source>
        <dbReference type="SMART" id="SM00485"/>
    </source>
</evidence>
<dbReference type="SMART" id="SM00485">
    <property type="entry name" value="XPGN"/>
    <property type="match status" value="1"/>
</dbReference>
<dbReference type="CDD" id="cd09857">
    <property type="entry name" value="PIN_EXO1"/>
    <property type="match status" value="1"/>
</dbReference>
<dbReference type="InterPro" id="IPR029060">
    <property type="entry name" value="PIN-like_dom_sf"/>
</dbReference>
<dbReference type="InterPro" id="IPR044752">
    <property type="entry name" value="PIN-like_EXO1"/>
</dbReference>
<reference evidence="13 14" key="1">
    <citation type="submission" date="2024-04" db="EMBL/GenBank/DDBJ databases">
        <title>genome sequences of Mucor flavus KT1a and Helicostylum pulchrum KT1b strains isolation_sourced from the surface of a dry-aged beef.</title>
        <authorList>
            <person name="Toyotome T."/>
            <person name="Hosono M."/>
            <person name="Torimaru M."/>
            <person name="Fukuda K."/>
            <person name="Mikami N."/>
        </authorList>
    </citation>
    <scope>NUCLEOTIDE SEQUENCE [LARGE SCALE GENOMIC DNA]</scope>
    <source>
        <strain evidence="13 14">KT1b</strain>
    </source>
</reference>
<keyword evidence="5" id="KW-0227">DNA damage</keyword>
<dbReference type="SUPFAM" id="SSF88723">
    <property type="entry name" value="PIN domain-like"/>
    <property type="match status" value="1"/>
</dbReference>
<dbReference type="PANTHER" id="PTHR11081">
    <property type="entry name" value="FLAP ENDONUCLEASE FAMILY MEMBER"/>
    <property type="match status" value="1"/>
</dbReference>
<gene>
    <name evidence="13" type="ORF">HPULCUR_009561</name>
</gene>
<evidence type="ECO:0000256" key="10">
    <source>
        <dbReference type="PROSITE-ProRule" id="PRU00339"/>
    </source>
</evidence>
<keyword evidence="7" id="KW-0460">Magnesium</keyword>
<keyword evidence="4" id="KW-0479">Metal-binding</keyword>
<sequence>MPLLQSTKKPVDISNYAGQVVAVDGYCWLYRGAFSCASELARGIESNAYVEFFMSLVKMLLLNKVVPIIVFDGEQLPIKRAAADIRATFRSTKLDEGKALLNDGKVSEANKCFQQAINITPSMVTIIIEELDRHRIQHVVSPYEAAPQLTYLVNSGQAKAVITERSDVLTFGCSRVIFKMGHSGKGVQITCKDVFKKIAGTTNTRKLRYLRTLSGCDYLPSLPGIGLQEAQDIVKECKTVKNIFQAIKDRFSKETASEYNENFIKANAAFLYQFVFDPTSRTYVRFSPLPKDIKIGYLSGLGESPQNRNVSILKSNNAIYLDHVRILREANKENIDPFVQLAPSEFNEFEFDDNALKDMEVLLKKVEPRLPPPPRTGPLVCITKTSLSLFRCSRPLTYQSSRKRKSSLADCPEPVAKVRKPFASANTSVVRQIIHKNQKKKRPYMIKSFNSCLFFSCI</sequence>
<evidence type="ECO:0000256" key="6">
    <source>
        <dbReference type="ARBA" id="ARBA00022801"/>
    </source>
</evidence>
<feature type="domain" description="XPG-I" evidence="11">
    <location>
        <begin position="132"/>
        <end position="200"/>
    </location>
</feature>
<dbReference type="SMART" id="SM00279">
    <property type="entry name" value="HhH2"/>
    <property type="match status" value="1"/>
</dbReference>
<keyword evidence="3" id="KW-0540">Nuclease</keyword>
<keyword evidence="9" id="KW-0539">Nucleus</keyword>
<dbReference type="PANTHER" id="PTHR11081:SF65">
    <property type="entry name" value="DNA DAMAGE-INDUCIBLE PROTEIN DIN7-RELATED"/>
    <property type="match status" value="1"/>
</dbReference>
<evidence type="ECO:0000313" key="13">
    <source>
        <dbReference type="EMBL" id="GAA5804075.1"/>
    </source>
</evidence>
<evidence type="ECO:0000256" key="7">
    <source>
        <dbReference type="ARBA" id="ARBA00022842"/>
    </source>
</evidence>
<dbReference type="InterPro" id="IPR008918">
    <property type="entry name" value="HhH2"/>
</dbReference>
<dbReference type="SMART" id="SM00484">
    <property type="entry name" value="XPGI"/>
    <property type="match status" value="1"/>
</dbReference>
<keyword evidence="6" id="KW-0378">Hydrolase</keyword>